<organism evidence="12 13">
    <name type="scientific">Daedalea quercina L-15889</name>
    <dbReference type="NCBI Taxonomy" id="1314783"/>
    <lineage>
        <taxon>Eukaryota</taxon>
        <taxon>Fungi</taxon>
        <taxon>Dikarya</taxon>
        <taxon>Basidiomycota</taxon>
        <taxon>Agaricomycotina</taxon>
        <taxon>Agaricomycetes</taxon>
        <taxon>Polyporales</taxon>
        <taxon>Fomitopsis</taxon>
    </lineage>
</organism>
<evidence type="ECO:0000256" key="7">
    <source>
        <dbReference type="ARBA" id="ARBA00022989"/>
    </source>
</evidence>
<comment type="similarity">
    <text evidence="3">Belongs to the cytochrome P450 family.</text>
</comment>
<dbReference type="PANTHER" id="PTHR46300:SF7">
    <property type="entry name" value="P450, PUTATIVE (EUROFUNG)-RELATED"/>
    <property type="match status" value="1"/>
</dbReference>
<evidence type="ECO:0000256" key="8">
    <source>
        <dbReference type="ARBA" id="ARBA00023002"/>
    </source>
</evidence>
<keyword evidence="6" id="KW-0479">Metal-binding</keyword>
<dbReference type="GO" id="GO:0016705">
    <property type="term" value="F:oxidoreductase activity, acting on paired donors, with incorporation or reduction of molecular oxygen"/>
    <property type="evidence" value="ECO:0007669"/>
    <property type="project" value="InterPro"/>
</dbReference>
<keyword evidence="13" id="KW-1185">Reference proteome</keyword>
<reference evidence="12 13" key="1">
    <citation type="journal article" date="2016" name="Mol. Biol. Evol.">
        <title>Comparative Genomics of Early-Diverging Mushroom-Forming Fungi Provides Insights into the Origins of Lignocellulose Decay Capabilities.</title>
        <authorList>
            <person name="Nagy L.G."/>
            <person name="Riley R."/>
            <person name="Tritt A."/>
            <person name="Adam C."/>
            <person name="Daum C."/>
            <person name="Floudas D."/>
            <person name="Sun H."/>
            <person name="Yadav J.S."/>
            <person name="Pangilinan J."/>
            <person name="Larsson K.H."/>
            <person name="Matsuura K."/>
            <person name="Barry K."/>
            <person name="Labutti K."/>
            <person name="Kuo R."/>
            <person name="Ohm R.A."/>
            <person name="Bhattacharya S.S."/>
            <person name="Shirouzu T."/>
            <person name="Yoshinaga Y."/>
            <person name="Martin F.M."/>
            <person name="Grigoriev I.V."/>
            <person name="Hibbett D.S."/>
        </authorList>
    </citation>
    <scope>NUCLEOTIDE SEQUENCE [LARGE SCALE GENOMIC DNA]</scope>
    <source>
        <strain evidence="12 13">L-15889</strain>
    </source>
</reference>
<evidence type="ECO:0000256" key="3">
    <source>
        <dbReference type="ARBA" id="ARBA00010617"/>
    </source>
</evidence>
<dbReference type="STRING" id="1314783.A0A165SHB4"/>
<keyword evidence="9" id="KW-0408">Iron</keyword>
<keyword evidence="5" id="KW-0812">Transmembrane</keyword>
<dbReference type="OrthoDB" id="2789670at2759"/>
<proteinExistence type="inferred from homology"/>
<evidence type="ECO:0000313" key="13">
    <source>
        <dbReference type="Proteomes" id="UP000076727"/>
    </source>
</evidence>
<dbReference type="EMBL" id="KV429043">
    <property type="protein sequence ID" value="KZT71990.1"/>
    <property type="molecule type" value="Genomic_DNA"/>
</dbReference>
<keyword evidence="8" id="KW-0560">Oxidoreductase</keyword>
<keyword evidence="11" id="KW-0472">Membrane</keyword>
<comment type="subcellular location">
    <subcellularLocation>
        <location evidence="2">Membrane</location>
        <topology evidence="2">Single-pass membrane protein</topology>
    </subcellularLocation>
</comment>
<dbReference type="SUPFAM" id="SSF48264">
    <property type="entry name" value="Cytochrome P450"/>
    <property type="match status" value="1"/>
</dbReference>
<dbReference type="GO" id="GO:0016020">
    <property type="term" value="C:membrane"/>
    <property type="evidence" value="ECO:0007669"/>
    <property type="project" value="UniProtKB-SubCell"/>
</dbReference>
<name>A0A165SHB4_9APHY</name>
<accession>A0A165SHB4</accession>
<dbReference type="PANTHER" id="PTHR46300">
    <property type="entry name" value="P450, PUTATIVE (EUROFUNG)-RELATED-RELATED"/>
    <property type="match status" value="1"/>
</dbReference>
<evidence type="ECO:0000313" key="12">
    <source>
        <dbReference type="EMBL" id="KZT71990.1"/>
    </source>
</evidence>
<dbReference type="GO" id="GO:0005506">
    <property type="term" value="F:iron ion binding"/>
    <property type="evidence" value="ECO:0007669"/>
    <property type="project" value="InterPro"/>
</dbReference>
<dbReference type="Gene3D" id="1.10.630.10">
    <property type="entry name" value="Cytochrome P450"/>
    <property type="match status" value="1"/>
</dbReference>
<evidence type="ECO:0000256" key="1">
    <source>
        <dbReference type="ARBA" id="ARBA00001971"/>
    </source>
</evidence>
<evidence type="ECO:0000256" key="2">
    <source>
        <dbReference type="ARBA" id="ARBA00004167"/>
    </source>
</evidence>
<evidence type="ECO:0000256" key="11">
    <source>
        <dbReference type="ARBA" id="ARBA00023136"/>
    </source>
</evidence>
<evidence type="ECO:0000256" key="9">
    <source>
        <dbReference type="ARBA" id="ARBA00023004"/>
    </source>
</evidence>
<dbReference type="GO" id="GO:0004497">
    <property type="term" value="F:monooxygenase activity"/>
    <property type="evidence" value="ECO:0007669"/>
    <property type="project" value="UniProtKB-KW"/>
</dbReference>
<keyword evidence="10" id="KW-0503">Monooxygenase</keyword>
<dbReference type="AlphaFoldDB" id="A0A165SHB4"/>
<dbReference type="GO" id="GO:0020037">
    <property type="term" value="F:heme binding"/>
    <property type="evidence" value="ECO:0007669"/>
    <property type="project" value="InterPro"/>
</dbReference>
<evidence type="ECO:0000256" key="5">
    <source>
        <dbReference type="ARBA" id="ARBA00022692"/>
    </source>
</evidence>
<comment type="cofactor">
    <cofactor evidence="1">
        <name>heme</name>
        <dbReference type="ChEBI" id="CHEBI:30413"/>
    </cofactor>
</comment>
<keyword evidence="7" id="KW-1133">Transmembrane helix</keyword>
<keyword evidence="4" id="KW-0349">Heme</keyword>
<evidence type="ECO:0000256" key="10">
    <source>
        <dbReference type="ARBA" id="ARBA00023033"/>
    </source>
</evidence>
<sequence length="386" mass="43312">MSTEQAAMYRTDDNRDVTASASSKVHCLTDGTTTTVLRYYQSCGVLDVRRIGTPLEPHPAQEPSLPTIGNVHQVPTEYIAHWAEGSYSRHREMLNEMTEPGHDSAQRVACDLLEKRGSIYNSRRRSVVQRDRRRRKQRRWIQAMFNDQAALRSYDRIWQRELYKLLLALMQTPENFVMHIERDPGDPSKFVAALLLEIPYGRKVDSLDDPYFLLMDMATRGTADGGGAAALVDSSPSRSKSWFTHCDTVRFMPSWMPGAGFMWHALKMKEIVRLASHGPYEATKAAVRTGTATPSLIANRVEGAQRKGTFAEDERDIRTAAATSSSVGLDTNKGSLILAMVIYPNVFRKAQEEVDVVIGAHRLSPSWKTEASCHTLVVSSQKYCGK</sequence>
<gene>
    <name evidence="12" type="ORF">DAEQUDRAFT_736468</name>
</gene>
<evidence type="ECO:0000256" key="4">
    <source>
        <dbReference type="ARBA" id="ARBA00022617"/>
    </source>
</evidence>
<protein>
    <submittedName>
        <fullName evidence="12">Uncharacterized protein</fullName>
    </submittedName>
</protein>
<dbReference type="InterPro" id="IPR036396">
    <property type="entry name" value="Cyt_P450_sf"/>
</dbReference>
<dbReference type="InterPro" id="IPR050364">
    <property type="entry name" value="Cytochrome_P450_fung"/>
</dbReference>
<evidence type="ECO:0000256" key="6">
    <source>
        <dbReference type="ARBA" id="ARBA00022723"/>
    </source>
</evidence>
<dbReference type="Proteomes" id="UP000076727">
    <property type="component" value="Unassembled WGS sequence"/>
</dbReference>